<dbReference type="EMBL" id="HBFR01027135">
    <property type="protein sequence ID" value="CAD8892381.1"/>
    <property type="molecule type" value="Transcribed_RNA"/>
</dbReference>
<dbReference type="PANTHER" id="PTHR47249">
    <property type="entry name" value="VACUOLAR PROTEIN 8"/>
    <property type="match status" value="1"/>
</dbReference>
<accession>A0A7S1BMW3</accession>
<dbReference type="AlphaFoldDB" id="A0A7S1BMW3"/>
<dbReference type="PANTHER" id="PTHR47249:SF1">
    <property type="entry name" value="VACUOLAR PROTEIN 8"/>
    <property type="match status" value="1"/>
</dbReference>
<evidence type="ECO:0000256" key="1">
    <source>
        <dbReference type="ARBA" id="ARBA00005462"/>
    </source>
</evidence>
<evidence type="ECO:0000313" key="3">
    <source>
        <dbReference type="EMBL" id="CAD8892381.1"/>
    </source>
</evidence>
<keyword evidence="2" id="KW-0677">Repeat</keyword>
<dbReference type="InterPro" id="IPR011989">
    <property type="entry name" value="ARM-like"/>
</dbReference>
<name>A0A7S1BMW3_9STRA</name>
<dbReference type="InterPro" id="IPR045156">
    <property type="entry name" value="Vac8"/>
</dbReference>
<sequence>MVLKVVNPISPTQRHKVANQNVIERLKLAATQKETLVAVEKAKRVFDHNNTNMHDEEVRTGAASALYKQLCLAFHTSESKGQLKSITTALEMVFRCSTQYLIESYNDIGEGLLKVLIPVIHKELSNPKDCNSGVIGNCSKIIKYFSHVDKLKVAIASQEGVILTLVHILGNKTSDEARYDAMHALIGLAMAEENMVLMAHTEGVLEELVCIAKRREESDQMRRWSGAALWSLSGSIENKELMCCDEILSAIDSLCDVQCQRTVAYMISLIKELSKLDKNNIPLVAHNNGSLLRRLVEMSTNDEYGLDSIRKSVMTLDNLICPETAQAACSLCPLTEKRPGLIVTLTSVVLDNDDPETRNAGLSALAEIATTLQAGCDEYDTLLQCLVSFLASEEVKFRTMAVLALKDFASVDCNRPFLTDCEGLLEGVAQVALKSRGEERADCLNIICDLTCHEESRQTIVLYEDVLRLLADGAMAYTVEEGRDKAMESIINLSLTRASRKVVAENRIVMITVLDLSHKDERMREAFKRYAEHM</sequence>
<evidence type="ECO:0008006" key="4">
    <source>
        <dbReference type="Google" id="ProtNLM"/>
    </source>
</evidence>
<organism evidence="3">
    <name type="scientific">Corethron hystrix</name>
    <dbReference type="NCBI Taxonomy" id="216773"/>
    <lineage>
        <taxon>Eukaryota</taxon>
        <taxon>Sar</taxon>
        <taxon>Stramenopiles</taxon>
        <taxon>Ochrophyta</taxon>
        <taxon>Bacillariophyta</taxon>
        <taxon>Coscinodiscophyceae</taxon>
        <taxon>Corethrophycidae</taxon>
        <taxon>Corethrales</taxon>
        <taxon>Corethraceae</taxon>
        <taxon>Corethron</taxon>
    </lineage>
</organism>
<proteinExistence type="inferred from homology"/>
<dbReference type="InterPro" id="IPR016024">
    <property type="entry name" value="ARM-type_fold"/>
</dbReference>
<evidence type="ECO:0000256" key="2">
    <source>
        <dbReference type="ARBA" id="ARBA00022737"/>
    </source>
</evidence>
<reference evidence="3" key="1">
    <citation type="submission" date="2021-01" db="EMBL/GenBank/DDBJ databases">
        <authorList>
            <person name="Corre E."/>
            <person name="Pelletier E."/>
            <person name="Niang G."/>
            <person name="Scheremetjew M."/>
            <person name="Finn R."/>
            <person name="Kale V."/>
            <person name="Holt S."/>
            <person name="Cochrane G."/>
            <person name="Meng A."/>
            <person name="Brown T."/>
            <person name="Cohen L."/>
        </authorList>
    </citation>
    <scope>NUCLEOTIDE SEQUENCE</scope>
    <source>
        <strain evidence="3">308</strain>
    </source>
</reference>
<dbReference type="SUPFAM" id="SSF48371">
    <property type="entry name" value="ARM repeat"/>
    <property type="match status" value="1"/>
</dbReference>
<dbReference type="GO" id="GO:0043495">
    <property type="term" value="F:protein-membrane adaptor activity"/>
    <property type="evidence" value="ECO:0007669"/>
    <property type="project" value="InterPro"/>
</dbReference>
<dbReference type="GO" id="GO:0071562">
    <property type="term" value="P:nucleus-vacuole junction assembly"/>
    <property type="evidence" value="ECO:0007669"/>
    <property type="project" value="InterPro"/>
</dbReference>
<comment type="similarity">
    <text evidence="1">Belongs to the beta-catenin family.</text>
</comment>
<protein>
    <recommendedName>
        <fullName evidence="4">UNC-45/Cro1/She4 central domain-containing protein</fullName>
    </recommendedName>
</protein>
<gene>
    <name evidence="3" type="ORF">CHYS00102_LOCUS19589</name>
</gene>
<dbReference type="Gene3D" id="1.25.10.10">
    <property type="entry name" value="Leucine-rich Repeat Variant"/>
    <property type="match status" value="2"/>
</dbReference>